<dbReference type="RefSeq" id="WP_347922497.1">
    <property type="nucleotide sequence ID" value="NZ_CP157199.1"/>
</dbReference>
<reference evidence="2" key="1">
    <citation type="submission" date="2024-05" db="EMBL/GenBank/DDBJ databases">
        <title>Pontimicrobium maritimus sp. nov., isolated form sea water.</title>
        <authorList>
            <person name="Muhammad N."/>
            <person name="Vuong T.Q."/>
            <person name="Han H.L."/>
            <person name="Kim S.-G."/>
        </authorList>
    </citation>
    <scope>NUCLEOTIDE SEQUENCE</scope>
    <source>
        <strain evidence="2">SW4</strain>
    </source>
</reference>
<dbReference type="AlphaFoldDB" id="A0AAU7BQF8"/>
<accession>A0AAU7BQF8</accession>
<evidence type="ECO:0000256" key="1">
    <source>
        <dbReference type="SAM" id="Phobius"/>
    </source>
</evidence>
<evidence type="ECO:0008006" key="3">
    <source>
        <dbReference type="Google" id="ProtNLM"/>
    </source>
</evidence>
<dbReference type="EMBL" id="CP157199">
    <property type="protein sequence ID" value="XBG60313.1"/>
    <property type="molecule type" value="Genomic_DNA"/>
</dbReference>
<keyword evidence="1" id="KW-1133">Transmembrane helix</keyword>
<sequence>MLPIKKVVSHFLYGHLFCSLEHSSQNGNDVIYGLILKKNKNEIDIHSNIEEKNVDAISKKLKNGQHVSLIINNDQVLTKSIANNDLDDIKLIYSAFPNIKIDDIYYEILRQQSVSYISICRKSYVEGLVQEYAILSINIINIFLGNSIISSILKHIESDKILTSNAIISTRNSKIENVQKITEEKTITYNVNGIKSSSRELLSLAGALQTIVNQKITSSNLNILKEFQINRFKEIRFFKLFSSSAIAFFLVVLLINFLFYNNYYTKVNSLSLISNSNQTLQQKIITLTNEVDEIQKITEDLLAISNSKSSYFINDIIKSIPETILFSNLDYHPLSKKIQKNKLIEVDSESIFLTGESIHSDNFTKWINDLERKKWINTITVSDYNDITNSKANFKVIIKMKNEL</sequence>
<keyword evidence="1" id="KW-0812">Transmembrane</keyword>
<gene>
    <name evidence="2" type="ORF">ABGB03_10645</name>
</gene>
<feature type="transmembrane region" description="Helical" evidence="1">
    <location>
        <begin position="237"/>
        <end position="260"/>
    </location>
</feature>
<protein>
    <recommendedName>
        <fullName evidence="3">General secretion pathway protein</fullName>
    </recommendedName>
</protein>
<evidence type="ECO:0000313" key="2">
    <source>
        <dbReference type="EMBL" id="XBG60313.1"/>
    </source>
</evidence>
<organism evidence="2">
    <name type="scientific">Pontimicrobium sp. SW4</name>
    <dbReference type="NCBI Taxonomy" id="3153519"/>
    <lineage>
        <taxon>Bacteria</taxon>
        <taxon>Pseudomonadati</taxon>
        <taxon>Bacteroidota</taxon>
        <taxon>Flavobacteriia</taxon>
        <taxon>Flavobacteriales</taxon>
        <taxon>Flavobacteriaceae</taxon>
        <taxon>Pontimicrobium</taxon>
    </lineage>
</organism>
<proteinExistence type="predicted"/>
<keyword evidence="1" id="KW-0472">Membrane</keyword>
<name>A0AAU7BQF8_9FLAO</name>